<dbReference type="EMBL" id="LRBV02000011">
    <property type="status" value="NOT_ANNOTATED_CDS"/>
    <property type="molecule type" value="Genomic_DNA"/>
</dbReference>
<organism evidence="1 2">
    <name type="scientific">Quercus lobata</name>
    <name type="common">Valley oak</name>
    <dbReference type="NCBI Taxonomy" id="97700"/>
    <lineage>
        <taxon>Eukaryota</taxon>
        <taxon>Viridiplantae</taxon>
        <taxon>Streptophyta</taxon>
        <taxon>Embryophyta</taxon>
        <taxon>Tracheophyta</taxon>
        <taxon>Spermatophyta</taxon>
        <taxon>Magnoliopsida</taxon>
        <taxon>eudicotyledons</taxon>
        <taxon>Gunneridae</taxon>
        <taxon>Pentapetalae</taxon>
        <taxon>rosids</taxon>
        <taxon>fabids</taxon>
        <taxon>Fagales</taxon>
        <taxon>Fagaceae</taxon>
        <taxon>Quercus</taxon>
    </lineage>
</organism>
<evidence type="ECO:0000313" key="1">
    <source>
        <dbReference type="EnsemblPlants" id="QL11p052131:mrna"/>
    </source>
</evidence>
<protein>
    <recommendedName>
        <fullName evidence="3">Sacsin</fullName>
    </recommendedName>
</protein>
<dbReference type="InParanoid" id="A0A7N2MZP0"/>
<dbReference type="EnsemblPlants" id="QL11p052131:mrna">
    <property type="protein sequence ID" value="QL11p052131:mrna"/>
    <property type="gene ID" value="QL11p052131"/>
</dbReference>
<keyword evidence="2" id="KW-1185">Reference proteome</keyword>
<proteinExistence type="predicted"/>
<dbReference type="PANTHER" id="PTHR32387:SF11">
    <property type="entry name" value="PROTEIN NO VEIN C-TERMINAL DOMAIN-CONTAINING PROTEIN"/>
    <property type="match status" value="1"/>
</dbReference>
<reference evidence="1 2" key="1">
    <citation type="journal article" date="2016" name="G3 (Bethesda)">
        <title>First Draft Assembly and Annotation of the Genome of a California Endemic Oak Quercus lobata Nee (Fagaceae).</title>
        <authorList>
            <person name="Sork V.L."/>
            <person name="Fitz-Gibbon S.T."/>
            <person name="Puiu D."/>
            <person name="Crepeau M."/>
            <person name="Gugger P.F."/>
            <person name="Sherman R."/>
            <person name="Stevens K."/>
            <person name="Langley C.H."/>
            <person name="Pellegrini M."/>
            <person name="Salzberg S.L."/>
        </authorList>
    </citation>
    <scope>NUCLEOTIDE SEQUENCE [LARGE SCALE GENOMIC DNA]</scope>
    <source>
        <strain evidence="1 2">cv. SW786</strain>
    </source>
</reference>
<reference evidence="1" key="2">
    <citation type="submission" date="2021-01" db="UniProtKB">
        <authorList>
            <consortium name="EnsemblPlants"/>
        </authorList>
    </citation>
    <scope>IDENTIFICATION</scope>
</reference>
<sequence length="933" mass="106220">MGWPYSRDTHENLQPGIGFKSVFLVSALPHVFSNGYQIRFSEIPNLDCAIGYIVPEWVSTKPSYSDIQAIYGSGKALPNTVIILPLKPEKVEVVKKQLSEIHPEVFPIKANNMVDARKDIKEWVISLAFPSGGQFSPVKRGTSSTGVFAFLPTAMVSNFPFIIQTDFILSSSREIILLENKWNSGILDHVPHSFCSAFTTFMKSTLSKKYFSVGQVLHLLPCLECSYKELNRVRQFIMTLLEEECIVPCETFVDEKIHFCVPTYMIRVLPEFRKILVSIKEHSVLSRGISSWVNFVVHNSVDRNEYDDAFDFLRIPSAGTCNDWFNSPTQCFLCDGTGISTLLEIERTLEVLSAVDEEYYMDRIRSFKDELIFIGMRIGSEDMYQLISNHLKHLASSAMCKTLAILLLSFIKYSNDQNKLDEDLLKTVKSGKWLKTNQGYLTPPGTVYLIPDMDHLLNIVPLPVVDKEYYGSRIGSYRAELEAIGVVVDLDGAYKILSFTLKSTLSSSGLTSANVFSLLNCIRPFIDEKFYVTLSSLEKEDLKAIGVKVDIEEACNLISHALTSHIQTSAVRRIHRFLYKFNWNPQVQDTRSSQLWILDQQVGKGKWVENWRCVLHDQDNLFDARLHAPDKYYEKELLPFLSRAFGVREVLSSFDYIDIWNDCEVTQKFPQKTVQQATCSSAANTSRVVQFVTKEVFIADDLKLKQSFTEASEKPLFVWFPPRCSSSPDKLLEIYTSLGVQKISEAVQFDLHCTMSVSEKIDKTDSVIGKALIKLVLAFAEMPMEEKHKIANSLLELSVYGTECPISVRYALQLPLQKRRLEVEIEKMVLWEKNSQRLLVKKSTWNEAKKDLEFIASFARAISEAVLPYSRDQKNKLCKIIQMGLEEDAGDYLLWTENLELSVEDKEFLDRLFPSGKSSPVLGKRQSINPLLP</sequence>
<dbReference type="InterPro" id="IPR052957">
    <property type="entry name" value="Auxin_embryo_med"/>
</dbReference>
<dbReference type="OMA" id="NMESICG"/>
<dbReference type="PANTHER" id="PTHR32387">
    <property type="entry name" value="WU:FJ29H11"/>
    <property type="match status" value="1"/>
</dbReference>
<dbReference type="Gramene" id="QL11p052131:mrna">
    <property type="protein sequence ID" value="QL11p052131:mrna"/>
    <property type="gene ID" value="QL11p052131"/>
</dbReference>
<dbReference type="Proteomes" id="UP000594261">
    <property type="component" value="Chromosome 11"/>
</dbReference>
<evidence type="ECO:0008006" key="3">
    <source>
        <dbReference type="Google" id="ProtNLM"/>
    </source>
</evidence>
<dbReference type="AlphaFoldDB" id="A0A7N2MZP0"/>
<name>A0A7N2MZP0_QUELO</name>
<accession>A0A7N2MZP0</accession>
<evidence type="ECO:0000313" key="2">
    <source>
        <dbReference type="Proteomes" id="UP000594261"/>
    </source>
</evidence>